<dbReference type="EMBL" id="JAUDZG010000006">
    <property type="protein sequence ID" value="KAK3302981.1"/>
    <property type="molecule type" value="Genomic_DNA"/>
</dbReference>
<comment type="caution">
    <text evidence="2">The sequence shown here is derived from an EMBL/GenBank/DDBJ whole genome shotgun (WGS) entry which is preliminary data.</text>
</comment>
<evidence type="ECO:0000256" key="1">
    <source>
        <dbReference type="SAM" id="SignalP"/>
    </source>
</evidence>
<gene>
    <name evidence="2" type="ORF">B0T15DRAFT_260317</name>
</gene>
<dbReference type="AlphaFoldDB" id="A0AAJ0GN42"/>
<proteinExistence type="predicted"/>
<dbReference type="Proteomes" id="UP001273166">
    <property type="component" value="Unassembled WGS sequence"/>
</dbReference>
<feature type="signal peptide" evidence="1">
    <location>
        <begin position="1"/>
        <end position="16"/>
    </location>
</feature>
<keyword evidence="1" id="KW-0732">Signal</keyword>
<dbReference type="RefSeq" id="XP_062718761.1">
    <property type="nucleotide sequence ID" value="XM_062863322.1"/>
</dbReference>
<evidence type="ECO:0000313" key="2">
    <source>
        <dbReference type="EMBL" id="KAK3302981.1"/>
    </source>
</evidence>
<dbReference type="GeneID" id="87882151"/>
<keyword evidence="3" id="KW-1185">Reference proteome</keyword>
<reference evidence="2" key="1">
    <citation type="journal article" date="2023" name="Mol. Phylogenet. Evol.">
        <title>Genome-scale phylogeny and comparative genomics of the fungal order Sordariales.</title>
        <authorList>
            <person name="Hensen N."/>
            <person name="Bonometti L."/>
            <person name="Westerberg I."/>
            <person name="Brannstrom I.O."/>
            <person name="Guillou S."/>
            <person name="Cros-Aarteil S."/>
            <person name="Calhoun S."/>
            <person name="Haridas S."/>
            <person name="Kuo A."/>
            <person name="Mondo S."/>
            <person name="Pangilinan J."/>
            <person name="Riley R."/>
            <person name="LaButti K."/>
            <person name="Andreopoulos B."/>
            <person name="Lipzen A."/>
            <person name="Chen C."/>
            <person name="Yan M."/>
            <person name="Daum C."/>
            <person name="Ng V."/>
            <person name="Clum A."/>
            <person name="Steindorff A."/>
            <person name="Ohm R.A."/>
            <person name="Martin F."/>
            <person name="Silar P."/>
            <person name="Natvig D.O."/>
            <person name="Lalanne C."/>
            <person name="Gautier V."/>
            <person name="Ament-Velasquez S.L."/>
            <person name="Kruys A."/>
            <person name="Hutchinson M.I."/>
            <person name="Powell A.J."/>
            <person name="Barry K."/>
            <person name="Miller A.N."/>
            <person name="Grigoriev I.V."/>
            <person name="Debuchy R."/>
            <person name="Gladieux P."/>
            <person name="Hiltunen Thoren M."/>
            <person name="Johannesson H."/>
        </authorList>
    </citation>
    <scope>NUCLEOTIDE SEQUENCE</scope>
    <source>
        <strain evidence="2">CBS 333.67</strain>
    </source>
</reference>
<accession>A0AAJ0GN42</accession>
<feature type="chain" id="PRO_5042609284" evidence="1">
    <location>
        <begin position="17"/>
        <end position="164"/>
    </location>
</feature>
<protein>
    <submittedName>
        <fullName evidence="2">Uncharacterized protein</fullName>
    </submittedName>
</protein>
<sequence>MKSFAALTFLLALATASPVEVVPREEGSLEKRDTEIVYLANCKRTVSCCPPLAETHSSAILYYANSASSQNGNAPSSDNQCTVSGDNYAWWENGSPHCSFPTGVTFTAHIDADAQSRPNFSWAGWGSNGFKNWDCYKDNGRQIYRTSGPEWSFDCSSVYYCIPQ</sequence>
<reference evidence="2" key="2">
    <citation type="submission" date="2023-06" db="EMBL/GenBank/DDBJ databases">
        <authorList>
            <consortium name="Lawrence Berkeley National Laboratory"/>
            <person name="Mondo S.J."/>
            <person name="Hensen N."/>
            <person name="Bonometti L."/>
            <person name="Westerberg I."/>
            <person name="Brannstrom I.O."/>
            <person name="Guillou S."/>
            <person name="Cros-Aarteil S."/>
            <person name="Calhoun S."/>
            <person name="Haridas S."/>
            <person name="Kuo A."/>
            <person name="Pangilinan J."/>
            <person name="Riley R."/>
            <person name="Labutti K."/>
            <person name="Andreopoulos B."/>
            <person name="Lipzen A."/>
            <person name="Chen C."/>
            <person name="Yanf M."/>
            <person name="Daum C."/>
            <person name="Ng V."/>
            <person name="Clum A."/>
            <person name="Steindorff A."/>
            <person name="Ohm R."/>
            <person name="Martin F."/>
            <person name="Silar P."/>
            <person name="Natvig D."/>
            <person name="Lalanne C."/>
            <person name="Gautier V."/>
            <person name="Ament-Velasquez S.L."/>
            <person name="Kruys A."/>
            <person name="Hutchinson M.I."/>
            <person name="Powell A.J."/>
            <person name="Barry K."/>
            <person name="Miller A.N."/>
            <person name="Grigoriev I.V."/>
            <person name="Debuchy R."/>
            <person name="Gladieux P."/>
            <person name="Thoren M.H."/>
            <person name="Johannesson H."/>
        </authorList>
    </citation>
    <scope>NUCLEOTIDE SEQUENCE</scope>
    <source>
        <strain evidence="2">CBS 333.67</strain>
    </source>
</reference>
<organism evidence="2 3">
    <name type="scientific">Chaetomium strumarium</name>
    <dbReference type="NCBI Taxonomy" id="1170767"/>
    <lineage>
        <taxon>Eukaryota</taxon>
        <taxon>Fungi</taxon>
        <taxon>Dikarya</taxon>
        <taxon>Ascomycota</taxon>
        <taxon>Pezizomycotina</taxon>
        <taxon>Sordariomycetes</taxon>
        <taxon>Sordariomycetidae</taxon>
        <taxon>Sordariales</taxon>
        <taxon>Chaetomiaceae</taxon>
        <taxon>Chaetomium</taxon>
    </lineage>
</organism>
<evidence type="ECO:0000313" key="3">
    <source>
        <dbReference type="Proteomes" id="UP001273166"/>
    </source>
</evidence>
<name>A0AAJ0GN42_9PEZI</name>